<dbReference type="InterPro" id="IPR009908">
    <property type="entry name" value="Methylamine_util_MauE"/>
</dbReference>
<dbReference type="GO" id="GO:0016020">
    <property type="term" value="C:membrane"/>
    <property type="evidence" value="ECO:0007669"/>
    <property type="project" value="UniProtKB-SubCell"/>
</dbReference>
<evidence type="ECO:0000256" key="4">
    <source>
        <dbReference type="ARBA" id="ARBA00023136"/>
    </source>
</evidence>
<comment type="subcellular location">
    <subcellularLocation>
        <location evidence="1">Membrane</location>
        <topology evidence="1">Multi-pass membrane protein</topology>
    </subcellularLocation>
</comment>
<name>A0A4R5CH83_9FLAO</name>
<keyword evidence="3 5" id="KW-1133">Transmembrane helix</keyword>
<gene>
    <name evidence="7" type="ORF">E0F76_07155</name>
</gene>
<accession>A0A4R5CH83</accession>
<feature type="transmembrane region" description="Helical" evidence="5">
    <location>
        <begin position="7"/>
        <end position="28"/>
    </location>
</feature>
<dbReference type="OrthoDB" id="673785at2"/>
<comment type="caution">
    <text evidence="7">The sequence shown here is derived from an EMBL/GenBank/DDBJ whole genome shotgun (WGS) entry which is preliminary data.</text>
</comment>
<evidence type="ECO:0000256" key="3">
    <source>
        <dbReference type="ARBA" id="ARBA00022989"/>
    </source>
</evidence>
<evidence type="ECO:0000313" key="7">
    <source>
        <dbReference type="EMBL" id="TDD97870.1"/>
    </source>
</evidence>
<feature type="transmembrane region" description="Helical" evidence="5">
    <location>
        <begin position="150"/>
        <end position="173"/>
    </location>
</feature>
<keyword evidence="2 5" id="KW-0812">Transmembrane</keyword>
<dbReference type="UniPathway" id="UPA00895"/>
<evidence type="ECO:0000256" key="2">
    <source>
        <dbReference type="ARBA" id="ARBA00022692"/>
    </source>
</evidence>
<dbReference type="AlphaFoldDB" id="A0A4R5CH83"/>
<proteinExistence type="predicted"/>
<keyword evidence="4 5" id="KW-0472">Membrane</keyword>
<organism evidence="7 8">
    <name type="scientific">Flavobacterium cellulosilyticum</name>
    <dbReference type="NCBI Taxonomy" id="2541731"/>
    <lineage>
        <taxon>Bacteria</taxon>
        <taxon>Pseudomonadati</taxon>
        <taxon>Bacteroidota</taxon>
        <taxon>Flavobacteriia</taxon>
        <taxon>Flavobacteriales</taxon>
        <taxon>Flavobacteriaceae</taxon>
        <taxon>Flavobacterium</taxon>
    </lineage>
</organism>
<feature type="domain" description="Methylamine utilisation protein MauE" evidence="6">
    <location>
        <begin position="10"/>
        <end position="135"/>
    </location>
</feature>
<feature type="transmembrane region" description="Helical" evidence="5">
    <location>
        <begin position="48"/>
        <end position="71"/>
    </location>
</feature>
<sequence>MKLRATIQSILLNSICLLYVLLFVYAAVSKLLDFENFQVQLGQSPLLSAFAGWVSWGVPVIELLISIFIVIPRFRIVALYAAFSLMVLFTAYIFIVLNYSSFVPCSCGGILEKLGWKEHLVFNIFFIAIAVIALFISPGYSMVGRKSRRCFISTTLLILSIICVGFMTLLFIISEDIVHHRNNFVRRFPPVSVRKAYQVDLKYNSYYFAGEGDGKIYLGNSTAPAQVVSLDTILQNKKIHYIFIDDNKIKFNAVQVRVFPPNFYVLDGTVPCIFKGKIVDWKATLKMYGTTHFSIAELVDSNVVAFRKISNQNGENILGTISFDGETVVKYHSELLQKQIDGVFDTDGTMQYSRELKKFVYLYYYRNQFIVTDNRLNLSYRGNTIDTTSKARLKIAWVKKRKEKKFSIPPFTVNRTSSVHNNLLFVNSVLPGRYESLEMWKQASIIDVYSIESQDYLMSFYIYNNDGKRMSSFIVTDTHLFALIGNAIVSYSLQKEIKEEMKVHNNLK</sequence>
<evidence type="ECO:0000259" key="6">
    <source>
        <dbReference type="Pfam" id="PF07291"/>
    </source>
</evidence>
<reference evidence="7 8" key="1">
    <citation type="submission" date="2019-03" db="EMBL/GenBank/DDBJ databases">
        <title>Flavobacterium AR-3-4 sp. nov. isolated from arctic soil.</title>
        <authorList>
            <person name="Chaudhary D.K."/>
        </authorList>
    </citation>
    <scope>NUCLEOTIDE SEQUENCE [LARGE SCALE GENOMIC DNA]</scope>
    <source>
        <strain evidence="7 8">AR-3-4</strain>
    </source>
</reference>
<dbReference type="Proteomes" id="UP000295479">
    <property type="component" value="Unassembled WGS sequence"/>
</dbReference>
<evidence type="ECO:0000256" key="5">
    <source>
        <dbReference type="SAM" id="Phobius"/>
    </source>
</evidence>
<dbReference type="Pfam" id="PF07291">
    <property type="entry name" value="MauE"/>
    <property type="match status" value="1"/>
</dbReference>
<evidence type="ECO:0000256" key="1">
    <source>
        <dbReference type="ARBA" id="ARBA00004141"/>
    </source>
</evidence>
<dbReference type="GO" id="GO:0030416">
    <property type="term" value="P:methylamine metabolic process"/>
    <property type="evidence" value="ECO:0007669"/>
    <property type="project" value="InterPro"/>
</dbReference>
<keyword evidence="8" id="KW-1185">Reference proteome</keyword>
<dbReference type="RefSeq" id="WP_132003479.1">
    <property type="nucleotide sequence ID" value="NZ_SMFK01000003.1"/>
</dbReference>
<protein>
    <recommendedName>
        <fullName evidence="6">Methylamine utilisation protein MauE domain-containing protein</fullName>
    </recommendedName>
</protein>
<evidence type="ECO:0000313" key="8">
    <source>
        <dbReference type="Proteomes" id="UP000295479"/>
    </source>
</evidence>
<feature type="transmembrane region" description="Helical" evidence="5">
    <location>
        <begin position="78"/>
        <end position="100"/>
    </location>
</feature>
<dbReference type="EMBL" id="SMFK01000003">
    <property type="protein sequence ID" value="TDD97870.1"/>
    <property type="molecule type" value="Genomic_DNA"/>
</dbReference>
<feature type="transmembrane region" description="Helical" evidence="5">
    <location>
        <begin position="120"/>
        <end position="143"/>
    </location>
</feature>